<feature type="transmembrane region" description="Helical" evidence="6">
    <location>
        <begin position="204"/>
        <end position="223"/>
    </location>
</feature>
<dbReference type="GO" id="GO:0020037">
    <property type="term" value="F:heme binding"/>
    <property type="evidence" value="ECO:0007669"/>
    <property type="project" value="TreeGrafter"/>
</dbReference>
<keyword evidence="9" id="KW-1185">Reference proteome</keyword>
<comment type="subcellular location">
    <subcellularLocation>
        <location evidence="1">Cell membrane</location>
        <topology evidence="1">Multi-pass membrane protein</topology>
    </subcellularLocation>
</comment>
<feature type="transmembrane region" description="Helical" evidence="6">
    <location>
        <begin position="19"/>
        <end position="38"/>
    </location>
</feature>
<evidence type="ECO:0000256" key="3">
    <source>
        <dbReference type="ARBA" id="ARBA00022692"/>
    </source>
</evidence>
<dbReference type="PANTHER" id="PTHR30485:SF2">
    <property type="entry name" value="BLL0597 PROTEIN"/>
    <property type="match status" value="1"/>
</dbReference>
<evidence type="ECO:0000256" key="4">
    <source>
        <dbReference type="ARBA" id="ARBA00022989"/>
    </source>
</evidence>
<evidence type="ECO:0000256" key="1">
    <source>
        <dbReference type="ARBA" id="ARBA00004651"/>
    </source>
</evidence>
<dbReference type="EMBL" id="QGNA01000001">
    <property type="protein sequence ID" value="PWS38302.1"/>
    <property type="molecule type" value="Genomic_DNA"/>
</dbReference>
<dbReference type="InterPro" id="IPR011577">
    <property type="entry name" value="Cyt_b561_bac/Ni-Hgenase"/>
</dbReference>
<organism evidence="8 9">
    <name type="scientific">Falsiroseomonas bella</name>
    <dbReference type="NCBI Taxonomy" id="2184016"/>
    <lineage>
        <taxon>Bacteria</taxon>
        <taxon>Pseudomonadati</taxon>
        <taxon>Pseudomonadota</taxon>
        <taxon>Alphaproteobacteria</taxon>
        <taxon>Acetobacterales</taxon>
        <taxon>Roseomonadaceae</taxon>
        <taxon>Falsiroseomonas</taxon>
    </lineage>
</organism>
<comment type="caution">
    <text evidence="8">The sequence shown here is derived from an EMBL/GenBank/DDBJ whole genome shotgun (WGS) entry which is preliminary data.</text>
</comment>
<evidence type="ECO:0000256" key="6">
    <source>
        <dbReference type="SAM" id="Phobius"/>
    </source>
</evidence>
<evidence type="ECO:0000259" key="7">
    <source>
        <dbReference type="Pfam" id="PF01292"/>
    </source>
</evidence>
<feature type="transmembrane region" description="Helical" evidence="6">
    <location>
        <begin position="155"/>
        <end position="176"/>
    </location>
</feature>
<dbReference type="PANTHER" id="PTHR30485">
    <property type="entry name" value="NI/FE-HYDROGENASE 1 B-TYPE CYTOCHROME SUBUNIT"/>
    <property type="match status" value="1"/>
</dbReference>
<dbReference type="Pfam" id="PF01292">
    <property type="entry name" value="Ni_hydr_CYTB"/>
    <property type="match status" value="1"/>
</dbReference>
<dbReference type="SUPFAM" id="SSF81342">
    <property type="entry name" value="Transmembrane di-heme cytochromes"/>
    <property type="match status" value="1"/>
</dbReference>
<gene>
    <name evidence="8" type="ORF">DFH01_03155</name>
</gene>
<dbReference type="GO" id="GO:0005886">
    <property type="term" value="C:plasma membrane"/>
    <property type="evidence" value="ECO:0007669"/>
    <property type="project" value="UniProtKB-SubCell"/>
</dbReference>
<keyword evidence="2" id="KW-1003">Cell membrane</keyword>
<keyword evidence="4 6" id="KW-1133">Transmembrane helix</keyword>
<feature type="transmembrane region" description="Helical" evidence="6">
    <location>
        <begin position="102"/>
        <end position="126"/>
    </location>
</feature>
<name>A0A317FJ00_9PROT</name>
<reference evidence="9" key="1">
    <citation type="submission" date="2018-05" db="EMBL/GenBank/DDBJ databases">
        <authorList>
            <person name="Du Z."/>
            <person name="Wang X."/>
        </authorList>
    </citation>
    <scope>NUCLEOTIDE SEQUENCE [LARGE SCALE GENOMIC DNA]</scope>
    <source>
        <strain evidence="9">CQN31</strain>
    </source>
</reference>
<evidence type="ECO:0000313" key="9">
    <source>
        <dbReference type="Proteomes" id="UP000245765"/>
    </source>
</evidence>
<sequence length="232" mass="25446">MTQATDGGATRRLKVWDPWVRLVHWSIVILLPVSWWTAETGRFDLHFLSGYAILALVLFRIAWGLVGSETARFAHFLRGPAAALGHLAHLRRRDAPVEIGHNAAGGWMVLLLLLLLLVQAGAGLFADDQVMSRGPLARRVDPAFADAATSVHLRVFWVIVAAAVLHVLAVLAYRVLLRRNLVKPMVTGVLEVPRESPLQAPRMGHALLAVALLAAAAAFAWWISTLRPPSFF</sequence>
<dbReference type="InterPro" id="IPR016174">
    <property type="entry name" value="Di-haem_cyt_TM"/>
</dbReference>
<dbReference type="OrthoDB" id="196472at2"/>
<dbReference type="Gene3D" id="1.20.950.20">
    <property type="entry name" value="Transmembrane di-heme cytochromes, Chain C"/>
    <property type="match status" value="1"/>
</dbReference>
<evidence type="ECO:0000256" key="2">
    <source>
        <dbReference type="ARBA" id="ARBA00022475"/>
    </source>
</evidence>
<accession>A0A317FJ00</accession>
<dbReference type="Proteomes" id="UP000245765">
    <property type="component" value="Unassembled WGS sequence"/>
</dbReference>
<dbReference type="GO" id="GO:0009055">
    <property type="term" value="F:electron transfer activity"/>
    <property type="evidence" value="ECO:0007669"/>
    <property type="project" value="InterPro"/>
</dbReference>
<dbReference type="GO" id="GO:0022904">
    <property type="term" value="P:respiratory electron transport chain"/>
    <property type="evidence" value="ECO:0007669"/>
    <property type="project" value="InterPro"/>
</dbReference>
<dbReference type="AlphaFoldDB" id="A0A317FJ00"/>
<keyword evidence="3 6" id="KW-0812">Transmembrane</keyword>
<feature type="domain" description="Cytochrome b561 bacterial/Ni-hydrogenase" evidence="7">
    <location>
        <begin position="15"/>
        <end position="188"/>
    </location>
</feature>
<feature type="transmembrane region" description="Helical" evidence="6">
    <location>
        <begin position="45"/>
        <end position="66"/>
    </location>
</feature>
<keyword evidence="5 6" id="KW-0472">Membrane</keyword>
<proteinExistence type="predicted"/>
<dbReference type="RefSeq" id="WP_109868923.1">
    <property type="nucleotide sequence ID" value="NZ_QGNA01000001.1"/>
</dbReference>
<dbReference type="InterPro" id="IPR051542">
    <property type="entry name" value="Hydrogenase_cytochrome"/>
</dbReference>
<protein>
    <submittedName>
        <fullName evidence="8">Hydrogenase</fullName>
    </submittedName>
</protein>
<evidence type="ECO:0000256" key="5">
    <source>
        <dbReference type="ARBA" id="ARBA00023136"/>
    </source>
</evidence>
<evidence type="ECO:0000313" key="8">
    <source>
        <dbReference type="EMBL" id="PWS38302.1"/>
    </source>
</evidence>